<evidence type="ECO:0000259" key="2">
    <source>
        <dbReference type="PROSITE" id="PS50042"/>
    </source>
</evidence>
<organism evidence="3 4">
    <name type="scientific">Pythium oligandrum</name>
    <name type="common">Mycoparasitic fungus</name>
    <dbReference type="NCBI Taxonomy" id="41045"/>
    <lineage>
        <taxon>Eukaryota</taxon>
        <taxon>Sar</taxon>
        <taxon>Stramenopiles</taxon>
        <taxon>Oomycota</taxon>
        <taxon>Peronosporomycetes</taxon>
        <taxon>Pythiales</taxon>
        <taxon>Pythiaceae</taxon>
        <taxon>Pythium</taxon>
    </lineage>
</organism>
<evidence type="ECO:0000256" key="1">
    <source>
        <dbReference type="SAM" id="MobiDB-lite"/>
    </source>
</evidence>
<proteinExistence type="predicted"/>
<comment type="caution">
    <text evidence="3">The sequence shown here is derived from an EMBL/GenBank/DDBJ whole genome shotgun (WGS) entry which is preliminary data.</text>
</comment>
<dbReference type="PANTHER" id="PTHR11635:SF166">
    <property type="entry name" value="CYCLIC NUCLEOTIDE-BINDING DOMAIN-CONTAINING PROTEIN"/>
    <property type="match status" value="1"/>
</dbReference>
<feature type="compositionally biased region" description="Polar residues" evidence="1">
    <location>
        <begin position="1"/>
        <end position="11"/>
    </location>
</feature>
<feature type="compositionally biased region" description="Basic and acidic residues" evidence="1">
    <location>
        <begin position="734"/>
        <end position="750"/>
    </location>
</feature>
<dbReference type="SUPFAM" id="SSF51206">
    <property type="entry name" value="cAMP-binding domain-like"/>
    <property type="match status" value="2"/>
</dbReference>
<dbReference type="Proteomes" id="UP000794436">
    <property type="component" value="Unassembled WGS sequence"/>
</dbReference>
<feature type="region of interest" description="Disordered" evidence="1">
    <location>
        <begin position="1"/>
        <end position="33"/>
    </location>
</feature>
<dbReference type="EMBL" id="SPLM01000036">
    <property type="protein sequence ID" value="TMW66153.1"/>
    <property type="molecule type" value="Genomic_DNA"/>
</dbReference>
<dbReference type="Gene3D" id="2.60.120.10">
    <property type="entry name" value="Jelly Rolls"/>
    <property type="match status" value="2"/>
</dbReference>
<name>A0A8K1CNI4_PYTOL</name>
<feature type="domain" description="Cyclic nucleotide-binding" evidence="2">
    <location>
        <begin position="223"/>
        <end position="348"/>
    </location>
</feature>
<feature type="region of interest" description="Disordered" evidence="1">
    <location>
        <begin position="710"/>
        <end position="768"/>
    </location>
</feature>
<dbReference type="InterPro" id="IPR018488">
    <property type="entry name" value="cNMP-bd_CS"/>
</dbReference>
<dbReference type="GO" id="GO:0004862">
    <property type="term" value="F:cAMP-dependent protein kinase inhibitor activity"/>
    <property type="evidence" value="ECO:0007669"/>
    <property type="project" value="TreeGrafter"/>
</dbReference>
<dbReference type="GO" id="GO:0005952">
    <property type="term" value="C:cAMP-dependent protein kinase complex"/>
    <property type="evidence" value="ECO:0007669"/>
    <property type="project" value="InterPro"/>
</dbReference>
<dbReference type="InterPro" id="IPR018490">
    <property type="entry name" value="cNMP-bd_dom_sf"/>
</dbReference>
<accession>A0A8K1CNI4</accession>
<reference evidence="3" key="1">
    <citation type="submission" date="2019-03" db="EMBL/GenBank/DDBJ databases">
        <title>Long read genome sequence of the mycoparasitic Pythium oligandrum ATCC 38472 isolated from sugarbeet rhizosphere.</title>
        <authorList>
            <person name="Gaulin E."/>
        </authorList>
    </citation>
    <scope>NUCLEOTIDE SEQUENCE</scope>
    <source>
        <strain evidence="3">ATCC 38472_TT</strain>
    </source>
</reference>
<evidence type="ECO:0000313" key="4">
    <source>
        <dbReference type="Proteomes" id="UP000794436"/>
    </source>
</evidence>
<dbReference type="PROSITE" id="PS00889">
    <property type="entry name" value="CNMP_BINDING_2"/>
    <property type="match status" value="1"/>
</dbReference>
<dbReference type="OrthoDB" id="2021138at2759"/>
<evidence type="ECO:0000313" key="3">
    <source>
        <dbReference type="EMBL" id="TMW66153.1"/>
    </source>
</evidence>
<dbReference type="PROSITE" id="PS50042">
    <property type="entry name" value="CNMP_BINDING_3"/>
    <property type="match status" value="1"/>
</dbReference>
<dbReference type="InterPro" id="IPR050503">
    <property type="entry name" value="cAMP-dep_PK_reg_su-like"/>
</dbReference>
<dbReference type="AlphaFoldDB" id="A0A8K1CNI4"/>
<dbReference type="GO" id="GO:0030552">
    <property type="term" value="F:cAMP binding"/>
    <property type="evidence" value="ECO:0007669"/>
    <property type="project" value="TreeGrafter"/>
</dbReference>
<sequence length="810" mass="92061">MDHTMSLTSLSAKEENADDDKAEPFDPLAAERTSDQPKFVSLRLRGKMLQRLQQDFQRRGSRLMSARRISNGAESVMRRANTQMRLVIDQTNDELGDLLEQALHGNDADTDFDTNELMVMAVVALWRHHRMAAGLRRWREMTYAMREAFWLGKDINLNAEARKVLISAETTRQAALDEAAEATTTKTSLALSPRTTESLSAVRLSRDELDLLSVWARQMQSKTFRSVDDTALREVMRFLRFRHYQDGESLFYEGETGQTFFIAFQGTVAVFVGMNAQLKNQILPRHQDNLRLNLDTNQLGKRVFTYRSGDSFGETAMFSADAIRTASAVAVGPCEICELHRDVYRRTLRKYHKQFFEQAQKLNFLQRVKLFHDWPRLRLTAITDFLEKRRLHFGDVLITERATTLNACYLVLSGVLKLTQWTTPTNCKRKRPSGHPQQLKVELMTVVANEIVALEALLNPRERAQYTATAATANVEVYVLKEVDARSFIGVLQSALYQQVRQICGHEAAVRNERLEHVRKAMMNQDAATRDLMLADPTTDVVDSLDEMALTPESPRHKPPMPLGLMPVPPSQISEGAAPYLPHLRGSHLFADAGNASLSSPRAHYRELGPSLGAPWQDISVVSSPKMLSTCARKFLFEHSDTLAQDYSERLSQQFPPPRLPESLLDARRNQLLIKAHRLLENQVNKLYESKMHWDPKIQDFVVVPVKEQVSSREQPQAPRPQVHSIDVTTPRTSRLEGSDQTETSREPITARRTSARRPTDLHRQLRATQQTARQLVDDHLKRMSVQQNTLKASSDGAKNASFLHFFADS</sequence>
<dbReference type="SMART" id="SM00100">
    <property type="entry name" value="cNMP"/>
    <property type="match status" value="2"/>
</dbReference>
<gene>
    <name evidence="3" type="ORF">Poli38472_003918</name>
</gene>
<dbReference type="GO" id="GO:0005829">
    <property type="term" value="C:cytosol"/>
    <property type="evidence" value="ECO:0007669"/>
    <property type="project" value="TreeGrafter"/>
</dbReference>
<dbReference type="InterPro" id="IPR000595">
    <property type="entry name" value="cNMP-bd_dom"/>
</dbReference>
<dbReference type="CDD" id="cd00038">
    <property type="entry name" value="CAP_ED"/>
    <property type="match status" value="1"/>
</dbReference>
<dbReference type="PANTHER" id="PTHR11635">
    <property type="entry name" value="CAMP-DEPENDENT PROTEIN KINASE REGULATORY CHAIN"/>
    <property type="match status" value="1"/>
</dbReference>
<dbReference type="GO" id="GO:0034236">
    <property type="term" value="F:protein kinase A catalytic subunit binding"/>
    <property type="evidence" value="ECO:0007669"/>
    <property type="project" value="TreeGrafter"/>
</dbReference>
<keyword evidence="4" id="KW-1185">Reference proteome</keyword>
<protein>
    <recommendedName>
        <fullName evidence="2">Cyclic nucleotide-binding domain-containing protein</fullName>
    </recommendedName>
</protein>
<dbReference type="InterPro" id="IPR014710">
    <property type="entry name" value="RmlC-like_jellyroll"/>
</dbReference>